<protein>
    <submittedName>
        <fullName evidence="4">Apple domain-containing protein</fullName>
    </submittedName>
</protein>
<evidence type="ECO:0000313" key="4">
    <source>
        <dbReference type="WBParaSite" id="PSAMB.scaffold4056size15850.g23352.t1"/>
    </source>
</evidence>
<evidence type="ECO:0000313" key="3">
    <source>
        <dbReference type="Proteomes" id="UP000887566"/>
    </source>
</evidence>
<dbReference type="WBParaSite" id="PSAMB.scaffold4056size15850.g23352.t1">
    <property type="protein sequence ID" value="PSAMB.scaffold4056size15850.g23352.t1"/>
    <property type="gene ID" value="PSAMB.scaffold4056size15850.g23352"/>
</dbReference>
<organism evidence="3 4">
    <name type="scientific">Plectus sambesii</name>
    <dbReference type="NCBI Taxonomy" id="2011161"/>
    <lineage>
        <taxon>Eukaryota</taxon>
        <taxon>Metazoa</taxon>
        <taxon>Ecdysozoa</taxon>
        <taxon>Nematoda</taxon>
        <taxon>Chromadorea</taxon>
        <taxon>Plectida</taxon>
        <taxon>Plectina</taxon>
        <taxon>Plectoidea</taxon>
        <taxon>Plectidae</taxon>
        <taxon>Plectus</taxon>
    </lineage>
</organism>
<reference evidence="4" key="1">
    <citation type="submission" date="2022-11" db="UniProtKB">
        <authorList>
            <consortium name="WormBaseParasite"/>
        </authorList>
    </citation>
    <scope>IDENTIFICATION</scope>
</reference>
<dbReference type="InterPro" id="IPR003609">
    <property type="entry name" value="Pan_app"/>
</dbReference>
<evidence type="ECO:0000259" key="2">
    <source>
        <dbReference type="PROSITE" id="PS50948"/>
    </source>
</evidence>
<dbReference type="Proteomes" id="UP000887566">
    <property type="component" value="Unplaced"/>
</dbReference>
<evidence type="ECO:0000256" key="1">
    <source>
        <dbReference type="SAM" id="SignalP"/>
    </source>
</evidence>
<sequence>MAPLFLLSFVFAFILPVLVISEENMPKIGYFGHPDTMSNEWIDEELKKDVPSDKALTACCNVENDGIWMNACTMWDREDSWCRYQNKCWSLLRRFAYASYTKEPKAMYQMVQDAAENVHKVSDFLNCSRAEYRHEPVLSGCVVRSVCQRYIEKFVPPGFSDSLPSDCRTPLESFTITNNTAMSDLKQCDASSEVFKLTPKDCLRACNKNRLNQVRPCEAAVFGPNERCVMYSDRSFKEGGRCNTVPAEGRYLIELRNDCKIR</sequence>
<feature type="domain" description="Apple" evidence="2">
    <location>
        <begin position="167"/>
        <end position="259"/>
    </location>
</feature>
<keyword evidence="3" id="KW-1185">Reference proteome</keyword>
<feature type="signal peptide" evidence="1">
    <location>
        <begin position="1"/>
        <end position="21"/>
    </location>
</feature>
<keyword evidence="1" id="KW-0732">Signal</keyword>
<dbReference type="AlphaFoldDB" id="A0A914WJN0"/>
<name>A0A914WJN0_9BILA</name>
<dbReference type="PROSITE" id="PS50948">
    <property type="entry name" value="PAN"/>
    <property type="match status" value="1"/>
</dbReference>
<feature type="chain" id="PRO_5036733048" evidence="1">
    <location>
        <begin position="22"/>
        <end position="262"/>
    </location>
</feature>
<proteinExistence type="predicted"/>
<accession>A0A914WJN0</accession>